<evidence type="ECO:0000313" key="1">
    <source>
        <dbReference type="EMBL" id="MDT8900079.1"/>
    </source>
</evidence>
<keyword evidence="2" id="KW-1185">Reference proteome</keyword>
<proteinExistence type="predicted"/>
<name>A0ABU3NTD3_9FIRM</name>
<dbReference type="RefSeq" id="WP_413778639.1">
    <property type="nucleotide sequence ID" value="NZ_JAUOZS010000001.1"/>
</dbReference>
<comment type="caution">
    <text evidence="1">The sequence shown here is derived from an EMBL/GenBank/DDBJ whole genome shotgun (WGS) entry which is preliminary data.</text>
</comment>
<dbReference type="EMBL" id="JAUOZS010000001">
    <property type="protein sequence ID" value="MDT8900079.1"/>
    <property type="molecule type" value="Genomic_DNA"/>
</dbReference>
<sequence>MELRDLHLKGTLTLTLRKDDGSVEVRKKDNIIVNSGFDFICAQVAGTPGPVMQAIALGTGSTTPVATQTALTAELARQAATYAHSAGTQTFTLSSTFNPGVATGAITEAGVFNNIAASSGVMLDRVTFSVINKGVNDTLTAQFQFTLS</sequence>
<organism evidence="1 2">
    <name type="scientific">Anaeroselena agilis</name>
    <dbReference type="NCBI Taxonomy" id="3063788"/>
    <lineage>
        <taxon>Bacteria</taxon>
        <taxon>Bacillati</taxon>
        <taxon>Bacillota</taxon>
        <taxon>Negativicutes</taxon>
        <taxon>Acetonemataceae</taxon>
        <taxon>Anaeroselena</taxon>
    </lineage>
</organism>
<dbReference type="Proteomes" id="UP001254848">
    <property type="component" value="Unassembled WGS sequence"/>
</dbReference>
<gene>
    <name evidence="1" type="ORF">Q4T40_02360</name>
</gene>
<evidence type="ECO:0000313" key="2">
    <source>
        <dbReference type="Proteomes" id="UP001254848"/>
    </source>
</evidence>
<accession>A0ABU3NTD3</accession>
<reference evidence="1 2" key="1">
    <citation type="submission" date="2023-07" db="EMBL/GenBank/DDBJ databases">
        <title>The novel representative of Negativicutes class, Anaeroselena agilis gen. nov. sp. nov.</title>
        <authorList>
            <person name="Prokofeva M.I."/>
            <person name="Elcheninov A.G."/>
            <person name="Klyukina A."/>
            <person name="Kublanov I.V."/>
            <person name="Frolov E.N."/>
            <person name="Podosokorskaya O.A."/>
        </authorList>
    </citation>
    <scope>NUCLEOTIDE SEQUENCE [LARGE SCALE GENOMIC DNA]</scope>
    <source>
        <strain evidence="1 2">4137-cl</strain>
    </source>
</reference>
<protein>
    <submittedName>
        <fullName evidence="1">Uncharacterized protein</fullName>
    </submittedName>
</protein>